<accession>A0A9W7AUB0</accession>
<evidence type="ECO:0000313" key="3">
    <source>
        <dbReference type="Proteomes" id="UP001165122"/>
    </source>
</evidence>
<keyword evidence="3" id="KW-1185">Reference proteome</keyword>
<protein>
    <submittedName>
        <fullName evidence="2">Uncharacterized protein</fullName>
    </submittedName>
</protein>
<sequence>MARESAGAPALDLENYKKFYGFGIPKWSPYYYVTEGDDEKNAETIRRYKEEGGGALPRFQTHDELRSHLLTMSDTELNRMRDFGCGKPHWSPYYVDPAYTHESRAIKGDKVSMMMTRPIRGEKDYESPRAEPTPRSARSNVPTLDIRNPDPNSNTQFIPASSRRSSKPPTARSALRSARSTDSTREARRIEELLAAKEMEVAELRAQLMKTKGPGFAK</sequence>
<gene>
    <name evidence="2" type="ORF">TrLO_g15853</name>
</gene>
<evidence type="ECO:0000313" key="2">
    <source>
        <dbReference type="EMBL" id="GMH74514.1"/>
    </source>
</evidence>
<feature type="compositionally biased region" description="Polar residues" evidence="1">
    <location>
        <begin position="150"/>
        <end position="163"/>
    </location>
</feature>
<dbReference type="EMBL" id="BRXW01000698">
    <property type="protein sequence ID" value="GMH74514.1"/>
    <property type="molecule type" value="Genomic_DNA"/>
</dbReference>
<proteinExistence type="predicted"/>
<comment type="caution">
    <text evidence="2">The sequence shown here is derived from an EMBL/GenBank/DDBJ whole genome shotgun (WGS) entry which is preliminary data.</text>
</comment>
<organism evidence="2 3">
    <name type="scientific">Triparma laevis f. longispina</name>
    <dbReference type="NCBI Taxonomy" id="1714387"/>
    <lineage>
        <taxon>Eukaryota</taxon>
        <taxon>Sar</taxon>
        <taxon>Stramenopiles</taxon>
        <taxon>Ochrophyta</taxon>
        <taxon>Bolidophyceae</taxon>
        <taxon>Parmales</taxon>
        <taxon>Triparmaceae</taxon>
        <taxon>Triparma</taxon>
    </lineage>
</organism>
<dbReference type="AlphaFoldDB" id="A0A9W7AUB0"/>
<reference evidence="3" key="1">
    <citation type="journal article" date="2023" name="Commun. Biol.">
        <title>Genome analysis of Parmales, the sister group of diatoms, reveals the evolutionary specialization of diatoms from phago-mixotrophs to photoautotrophs.</title>
        <authorList>
            <person name="Ban H."/>
            <person name="Sato S."/>
            <person name="Yoshikawa S."/>
            <person name="Yamada K."/>
            <person name="Nakamura Y."/>
            <person name="Ichinomiya M."/>
            <person name="Sato N."/>
            <person name="Blanc-Mathieu R."/>
            <person name="Endo H."/>
            <person name="Kuwata A."/>
            <person name="Ogata H."/>
        </authorList>
    </citation>
    <scope>NUCLEOTIDE SEQUENCE [LARGE SCALE GENOMIC DNA]</scope>
    <source>
        <strain evidence="3">NIES 3700</strain>
    </source>
</reference>
<evidence type="ECO:0000256" key="1">
    <source>
        <dbReference type="SAM" id="MobiDB-lite"/>
    </source>
</evidence>
<feature type="region of interest" description="Disordered" evidence="1">
    <location>
        <begin position="119"/>
        <end position="186"/>
    </location>
</feature>
<name>A0A9W7AUB0_9STRA</name>
<dbReference type="OrthoDB" id="191408at2759"/>
<dbReference type="Proteomes" id="UP001165122">
    <property type="component" value="Unassembled WGS sequence"/>
</dbReference>
<feature type="compositionally biased region" description="Basic and acidic residues" evidence="1">
    <location>
        <begin position="119"/>
        <end position="129"/>
    </location>
</feature>